<accession>A0A813JRN0</accession>
<proteinExistence type="predicted"/>
<keyword evidence="1" id="KW-1133">Transmembrane helix</keyword>
<gene>
    <name evidence="2" type="ORF">PGLA2088_LOCUS23242</name>
</gene>
<evidence type="ECO:0000313" key="3">
    <source>
        <dbReference type="Proteomes" id="UP000626109"/>
    </source>
</evidence>
<dbReference type="Proteomes" id="UP000626109">
    <property type="component" value="Unassembled WGS sequence"/>
</dbReference>
<dbReference type="AlphaFoldDB" id="A0A813JRN0"/>
<dbReference type="EMBL" id="CAJNNW010026147">
    <property type="protein sequence ID" value="CAE8683020.1"/>
    <property type="molecule type" value="Genomic_DNA"/>
</dbReference>
<keyword evidence="1" id="KW-0812">Transmembrane</keyword>
<organism evidence="2 3">
    <name type="scientific">Polarella glacialis</name>
    <name type="common">Dinoflagellate</name>
    <dbReference type="NCBI Taxonomy" id="89957"/>
    <lineage>
        <taxon>Eukaryota</taxon>
        <taxon>Sar</taxon>
        <taxon>Alveolata</taxon>
        <taxon>Dinophyceae</taxon>
        <taxon>Suessiales</taxon>
        <taxon>Suessiaceae</taxon>
        <taxon>Polarella</taxon>
    </lineage>
</organism>
<reference evidence="2" key="1">
    <citation type="submission" date="2021-02" db="EMBL/GenBank/DDBJ databases">
        <authorList>
            <person name="Dougan E. K."/>
            <person name="Rhodes N."/>
            <person name="Thang M."/>
            <person name="Chan C."/>
        </authorList>
    </citation>
    <scope>NUCLEOTIDE SEQUENCE</scope>
</reference>
<name>A0A813JRN0_POLGL</name>
<evidence type="ECO:0000256" key="1">
    <source>
        <dbReference type="SAM" id="Phobius"/>
    </source>
</evidence>
<feature type="transmembrane region" description="Helical" evidence="1">
    <location>
        <begin position="100"/>
        <end position="121"/>
    </location>
</feature>
<feature type="transmembrane region" description="Helical" evidence="1">
    <location>
        <begin position="127"/>
        <end position="150"/>
    </location>
</feature>
<protein>
    <submittedName>
        <fullName evidence="2">Uncharacterized protein</fullName>
    </submittedName>
</protein>
<evidence type="ECO:0000313" key="2">
    <source>
        <dbReference type="EMBL" id="CAE8683020.1"/>
    </source>
</evidence>
<keyword evidence="1" id="KW-0472">Membrane</keyword>
<sequence length="183" mass="18701">MAERHQFQPPPRLVIPVTAHEDVDDVMLESVHRHVVEGGIVQLTTPFRTVEDLPERLRNLTLTNRGQENELAVQALLRGGGAVGAEHVVSTRVDWASVGLAAAVTAGAAATVGAGAVVGAFCGGPGGALLGAAIGATAAATGVGVAGAAVGRRLTVRVGQQGLEMIFNENSQTNLESKVCVVQ</sequence>
<comment type="caution">
    <text evidence="2">The sequence shown here is derived from an EMBL/GenBank/DDBJ whole genome shotgun (WGS) entry which is preliminary data.</text>
</comment>